<dbReference type="PANTHER" id="PTHR23236">
    <property type="entry name" value="EUKARYOTIC TRANSLATION INITIATION FACTOR 4B/4H"/>
    <property type="match status" value="1"/>
</dbReference>
<keyword evidence="1 2" id="KW-0694">RNA-binding</keyword>
<evidence type="ECO:0000256" key="3">
    <source>
        <dbReference type="SAM" id="MobiDB-lite"/>
    </source>
</evidence>
<dbReference type="PROSITE" id="PS50102">
    <property type="entry name" value="RRM"/>
    <property type="match status" value="1"/>
</dbReference>
<dbReference type="SUPFAM" id="SSF54928">
    <property type="entry name" value="RNA-binding domain, RBD"/>
    <property type="match status" value="1"/>
</dbReference>
<feature type="compositionally biased region" description="Basic and acidic residues" evidence="3">
    <location>
        <begin position="546"/>
        <end position="564"/>
    </location>
</feature>
<feature type="compositionally biased region" description="Basic and acidic residues" evidence="3">
    <location>
        <begin position="211"/>
        <end position="275"/>
    </location>
</feature>
<reference evidence="5 6" key="1">
    <citation type="submission" date="2024-04" db="EMBL/GenBank/DDBJ databases">
        <authorList>
            <person name="Rising A."/>
            <person name="Reimegard J."/>
            <person name="Sonavane S."/>
            <person name="Akerstrom W."/>
            <person name="Nylinder S."/>
            <person name="Hedman E."/>
            <person name="Kallberg Y."/>
        </authorList>
    </citation>
    <scope>NUCLEOTIDE SEQUENCE [LARGE SCALE GENOMIC DNA]</scope>
</reference>
<feature type="compositionally biased region" description="Gly residues" evidence="3">
    <location>
        <begin position="285"/>
        <end position="294"/>
    </location>
</feature>
<dbReference type="InterPro" id="IPR033107">
    <property type="entry name" value="EIF-4B_RRM"/>
</dbReference>
<feature type="compositionally biased region" description="Polar residues" evidence="3">
    <location>
        <begin position="468"/>
        <end position="482"/>
    </location>
</feature>
<dbReference type="InterPro" id="IPR000504">
    <property type="entry name" value="RRM_dom"/>
</dbReference>
<dbReference type="EMBL" id="CAXIEN010000019">
    <property type="protein sequence ID" value="CAL1265738.1"/>
    <property type="molecule type" value="Genomic_DNA"/>
</dbReference>
<feature type="compositionally biased region" description="Polar residues" evidence="3">
    <location>
        <begin position="492"/>
        <end position="513"/>
    </location>
</feature>
<comment type="caution">
    <text evidence="5">The sequence shown here is derived from an EMBL/GenBank/DDBJ whole genome shotgun (WGS) entry which is preliminary data.</text>
</comment>
<feature type="domain" description="RRM" evidence="4">
    <location>
        <begin position="90"/>
        <end position="167"/>
    </location>
</feature>
<dbReference type="AlphaFoldDB" id="A0AAV1Z2H2"/>
<dbReference type="Gene3D" id="3.30.70.330">
    <property type="match status" value="1"/>
</dbReference>
<keyword evidence="6" id="KW-1185">Reference proteome</keyword>
<dbReference type="PANTHER" id="PTHR23236:SF2">
    <property type="entry name" value="EUKARYOTIC TRANSLATION INITIATION FACTOR 4B"/>
    <property type="match status" value="1"/>
</dbReference>
<evidence type="ECO:0000256" key="2">
    <source>
        <dbReference type="PROSITE-ProRule" id="PRU00176"/>
    </source>
</evidence>
<dbReference type="GO" id="GO:0003723">
    <property type="term" value="F:RNA binding"/>
    <property type="evidence" value="ECO:0007669"/>
    <property type="project" value="UniProtKB-UniRule"/>
</dbReference>
<name>A0AAV1Z2H2_9ARAC</name>
<dbReference type="Pfam" id="PF00076">
    <property type="entry name" value="RRM_1"/>
    <property type="match status" value="1"/>
</dbReference>
<evidence type="ECO:0000256" key="1">
    <source>
        <dbReference type="ARBA" id="ARBA00022884"/>
    </source>
</evidence>
<dbReference type="SMART" id="SM00360">
    <property type="entry name" value="RRM"/>
    <property type="match status" value="1"/>
</dbReference>
<evidence type="ECO:0000313" key="6">
    <source>
        <dbReference type="Proteomes" id="UP001497382"/>
    </source>
</evidence>
<feature type="region of interest" description="Disordered" evidence="3">
    <location>
        <begin position="167"/>
        <end position="591"/>
    </location>
</feature>
<feature type="compositionally biased region" description="Basic and acidic residues" evidence="3">
    <location>
        <begin position="295"/>
        <end position="341"/>
    </location>
</feature>
<proteinExistence type="predicted"/>
<evidence type="ECO:0000259" key="4">
    <source>
        <dbReference type="PROSITE" id="PS50102"/>
    </source>
</evidence>
<feature type="compositionally biased region" description="Basic and acidic residues" evidence="3">
    <location>
        <begin position="387"/>
        <end position="414"/>
    </location>
</feature>
<accession>A0AAV1Z2H2</accession>
<protein>
    <recommendedName>
        <fullName evidence="4">RRM domain-containing protein</fullName>
    </recommendedName>
</protein>
<organism evidence="5 6">
    <name type="scientific">Larinioides sclopetarius</name>
    <dbReference type="NCBI Taxonomy" id="280406"/>
    <lineage>
        <taxon>Eukaryota</taxon>
        <taxon>Metazoa</taxon>
        <taxon>Ecdysozoa</taxon>
        <taxon>Arthropoda</taxon>
        <taxon>Chelicerata</taxon>
        <taxon>Arachnida</taxon>
        <taxon>Araneae</taxon>
        <taxon>Araneomorphae</taxon>
        <taxon>Entelegynae</taxon>
        <taxon>Araneoidea</taxon>
        <taxon>Araneidae</taxon>
        <taxon>Larinioides</taxon>
    </lineage>
</organism>
<dbReference type="Proteomes" id="UP001497382">
    <property type="component" value="Unassembled WGS sequence"/>
</dbReference>
<dbReference type="InterPro" id="IPR035979">
    <property type="entry name" value="RBD_domain_sf"/>
</dbReference>
<evidence type="ECO:0000313" key="5">
    <source>
        <dbReference type="EMBL" id="CAL1265738.1"/>
    </source>
</evidence>
<feature type="compositionally biased region" description="Polar residues" evidence="3">
    <location>
        <begin position="522"/>
        <end position="531"/>
    </location>
</feature>
<feature type="compositionally biased region" description="Basic and acidic residues" evidence="3">
    <location>
        <begin position="169"/>
        <end position="202"/>
    </location>
</feature>
<dbReference type="InterPro" id="IPR012677">
    <property type="entry name" value="Nucleotide-bd_a/b_plait_sf"/>
</dbReference>
<dbReference type="CDD" id="cd12402">
    <property type="entry name" value="RRM_eIF4B"/>
    <property type="match status" value="1"/>
</dbReference>
<sequence>MAANTKGKRKVKGKTLALNTFLGEDQDAPSGYAVIQARRSDWADTMENEDLDDRYTLDYKKEEKVVLPTAPKAARGPDVDMSKIPTSPPFTAFLGNLPYDVSEDDIATFFRRLEVKNIRLPRENGDRGRIRGFGYAEFNNQSDLMQALSLTGETLKNRAIKVSVAGENDGDRNDRRDGGVDRTLGDWRSDKRDQFSRDDSRNDSYQSRGGYGDRDSYRNRSNYDRPFERSNDRFDRNDRFERNGDRFERNDYGNRNERDYGRNNDRGGFERRNDRGYGFSDRGVSRGGGSGGGGRNERQDGRDGFRDGYGRRDDRDSRFRDSSDRDIPPRDSVDRQFDRPSNDPTAPKERRKLQLAPRTKPIEPVPPPSEAITKSSIFGGAKPVDTAAREREIEERLAREKDVVPKERDGDRVRKFSSGSGMSNRSRRSSDSGPPGSARDDEDSVPPYKPPLPRQQVEREREEPYNTLPRTRQRCGSNSSTGSDRENVKANPPSNSRKGFKNKNYNSNYNTRSDNSDDAAPRSNNDKNSYSEPGKGGFRSVKHNHSYRDNSRERIHGTTYEEPKPPVYTSANKFSHLMNDAEDLDRGSNSE</sequence>
<gene>
    <name evidence="5" type="ORF">LARSCL_LOCUS2711</name>
</gene>